<evidence type="ECO:0000313" key="2">
    <source>
        <dbReference type="Proteomes" id="UP001164743"/>
    </source>
</evidence>
<dbReference type="GeneID" id="77802924"/>
<evidence type="ECO:0000313" key="1">
    <source>
        <dbReference type="EMBL" id="WAQ90432.1"/>
    </source>
</evidence>
<dbReference type="RefSeq" id="XP_053025987.1">
    <property type="nucleotide sequence ID" value="XM_053162029.1"/>
</dbReference>
<sequence>MSEADRSEGVKIPPAPARFSAHVNTDRITTFDRLITLQATITSLDQQAYHQPVASKCIVASLSTAHMCELMLA</sequence>
<dbReference type="Proteomes" id="UP001164743">
    <property type="component" value="Chromosome 12A"/>
</dbReference>
<dbReference type="EMBL" id="CP110432">
    <property type="protein sequence ID" value="WAQ90432.1"/>
    <property type="molecule type" value="Genomic_DNA"/>
</dbReference>
<reference evidence="1" key="1">
    <citation type="submission" date="2022-10" db="EMBL/GenBank/DDBJ databases">
        <title>Puccinia triticina Genome sequencing and assembly.</title>
        <authorList>
            <person name="Li C."/>
        </authorList>
    </citation>
    <scope>NUCLEOTIDE SEQUENCE</scope>
    <source>
        <strain evidence="1">Pt15</strain>
    </source>
</reference>
<proteinExistence type="predicted"/>
<gene>
    <name evidence="1" type="ORF">PtA15_12A421</name>
</gene>
<organism evidence="1 2">
    <name type="scientific">Puccinia triticina</name>
    <dbReference type="NCBI Taxonomy" id="208348"/>
    <lineage>
        <taxon>Eukaryota</taxon>
        <taxon>Fungi</taxon>
        <taxon>Dikarya</taxon>
        <taxon>Basidiomycota</taxon>
        <taxon>Pucciniomycotina</taxon>
        <taxon>Pucciniomycetes</taxon>
        <taxon>Pucciniales</taxon>
        <taxon>Pucciniaceae</taxon>
        <taxon>Puccinia</taxon>
    </lineage>
</organism>
<keyword evidence="2" id="KW-1185">Reference proteome</keyword>
<name>A0ABY7D678_9BASI</name>
<protein>
    <submittedName>
        <fullName evidence="1">Uncharacterized protein</fullName>
    </submittedName>
</protein>
<accession>A0ABY7D678</accession>